<dbReference type="InterPro" id="IPR005503">
    <property type="entry name" value="FliL"/>
</dbReference>
<evidence type="ECO:0000256" key="9">
    <source>
        <dbReference type="ARBA" id="ARBA00023136"/>
    </source>
</evidence>
<evidence type="ECO:0000313" key="12">
    <source>
        <dbReference type="EMBL" id="TYO95477.1"/>
    </source>
</evidence>
<proteinExistence type="inferred from homology"/>
<dbReference type="Proteomes" id="UP000323166">
    <property type="component" value="Unassembled WGS sequence"/>
</dbReference>
<reference evidence="12 13" key="1">
    <citation type="submission" date="2019-07" db="EMBL/GenBank/DDBJ databases">
        <title>Genomic Encyclopedia of Type Strains, Phase I: the one thousand microbial genomes (KMG-I) project.</title>
        <authorList>
            <person name="Kyrpides N."/>
        </authorList>
    </citation>
    <scope>NUCLEOTIDE SEQUENCE [LARGE SCALE GENOMIC DNA]</scope>
    <source>
        <strain evidence="12 13">DSM 6562</strain>
    </source>
</reference>
<protein>
    <recommendedName>
        <fullName evidence="10">Flagellar protein FliL</fullName>
    </recommendedName>
</protein>
<organism evidence="12 13">
    <name type="scientific">Desulfallas thermosapovorans DSM 6562</name>
    <dbReference type="NCBI Taxonomy" id="1121431"/>
    <lineage>
        <taxon>Bacteria</taxon>
        <taxon>Bacillati</taxon>
        <taxon>Bacillota</taxon>
        <taxon>Clostridia</taxon>
        <taxon>Eubacteriales</taxon>
        <taxon>Desulfallaceae</taxon>
        <taxon>Desulfallas</taxon>
    </lineage>
</organism>
<keyword evidence="5 10" id="KW-0145">Chemotaxis</keyword>
<keyword evidence="12" id="KW-0966">Cell projection</keyword>
<dbReference type="GO" id="GO:0005886">
    <property type="term" value="C:plasma membrane"/>
    <property type="evidence" value="ECO:0007669"/>
    <property type="project" value="UniProtKB-SubCell"/>
</dbReference>
<evidence type="ECO:0000256" key="3">
    <source>
        <dbReference type="ARBA" id="ARBA00008281"/>
    </source>
</evidence>
<evidence type="ECO:0000256" key="11">
    <source>
        <dbReference type="SAM" id="MobiDB-lite"/>
    </source>
</evidence>
<dbReference type="RefSeq" id="WP_166511470.1">
    <property type="nucleotide sequence ID" value="NZ_VNHM01000007.1"/>
</dbReference>
<evidence type="ECO:0000256" key="6">
    <source>
        <dbReference type="ARBA" id="ARBA00022692"/>
    </source>
</evidence>
<evidence type="ECO:0000256" key="7">
    <source>
        <dbReference type="ARBA" id="ARBA00022779"/>
    </source>
</evidence>
<comment type="similarity">
    <text evidence="3 10">Belongs to the FliL family.</text>
</comment>
<keyword evidence="4 10" id="KW-1003">Cell membrane</keyword>
<keyword evidence="9 10" id="KW-0472">Membrane</keyword>
<dbReference type="AlphaFoldDB" id="A0A5S4ZRE4"/>
<dbReference type="Pfam" id="PF03748">
    <property type="entry name" value="FliL"/>
    <property type="match status" value="1"/>
</dbReference>
<dbReference type="PANTHER" id="PTHR35091:SF2">
    <property type="entry name" value="FLAGELLAR PROTEIN FLIL"/>
    <property type="match status" value="1"/>
</dbReference>
<evidence type="ECO:0000256" key="1">
    <source>
        <dbReference type="ARBA" id="ARBA00002254"/>
    </source>
</evidence>
<evidence type="ECO:0000256" key="5">
    <source>
        <dbReference type="ARBA" id="ARBA00022500"/>
    </source>
</evidence>
<sequence>MALRKSKKEDKKNKNKAPAVDNPGRGNLLAMFFMMLAVFLVGAGMVIGYFKFLDPDNKEAVANEKAGQNIPLAAMDLGDMVVNLSGGAGGHFLKASIVIEYNADKKVAELVESKKPHIIEAIQFTLRKKSAGDIKPPEATEKLKQELIKAVNERLGTEDAVQRIIFTQFIVQ</sequence>
<comment type="caution">
    <text evidence="12">The sequence shown here is derived from an EMBL/GenBank/DDBJ whole genome shotgun (WGS) entry which is preliminary data.</text>
</comment>
<keyword evidence="12" id="KW-0282">Flagellum</keyword>
<dbReference type="GO" id="GO:0009425">
    <property type="term" value="C:bacterial-type flagellum basal body"/>
    <property type="evidence" value="ECO:0007669"/>
    <property type="project" value="InterPro"/>
</dbReference>
<name>A0A5S4ZRE4_9FIRM</name>
<evidence type="ECO:0000313" key="13">
    <source>
        <dbReference type="Proteomes" id="UP000323166"/>
    </source>
</evidence>
<dbReference type="GO" id="GO:0006935">
    <property type="term" value="P:chemotaxis"/>
    <property type="evidence" value="ECO:0007669"/>
    <property type="project" value="UniProtKB-KW"/>
</dbReference>
<accession>A0A5S4ZRE4</accession>
<comment type="subcellular location">
    <subcellularLocation>
        <location evidence="2">Cell membrane</location>
        <topology evidence="2">Single-pass membrane protein</topology>
    </subcellularLocation>
</comment>
<dbReference type="PANTHER" id="PTHR35091">
    <property type="entry name" value="FLAGELLAR PROTEIN FLIL"/>
    <property type="match status" value="1"/>
</dbReference>
<dbReference type="EMBL" id="VNHM01000007">
    <property type="protein sequence ID" value="TYO95477.1"/>
    <property type="molecule type" value="Genomic_DNA"/>
</dbReference>
<keyword evidence="12" id="KW-0969">Cilium</keyword>
<feature type="transmembrane region" description="Helical" evidence="10">
    <location>
        <begin position="28"/>
        <end position="50"/>
    </location>
</feature>
<keyword evidence="13" id="KW-1185">Reference proteome</keyword>
<dbReference type="GO" id="GO:0071978">
    <property type="term" value="P:bacterial-type flagellum-dependent swarming motility"/>
    <property type="evidence" value="ECO:0007669"/>
    <property type="project" value="TreeGrafter"/>
</dbReference>
<evidence type="ECO:0000256" key="8">
    <source>
        <dbReference type="ARBA" id="ARBA00022989"/>
    </source>
</evidence>
<keyword evidence="7 10" id="KW-0283">Flagellar rotation</keyword>
<comment type="function">
    <text evidence="1 10">Controls the rotational direction of flagella during chemotaxis.</text>
</comment>
<evidence type="ECO:0000256" key="2">
    <source>
        <dbReference type="ARBA" id="ARBA00004162"/>
    </source>
</evidence>
<gene>
    <name evidence="12" type="ORF">LX24_01438</name>
</gene>
<feature type="region of interest" description="Disordered" evidence="11">
    <location>
        <begin position="1"/>
        <end position="20"/>
    </location>
</feature>
<keyword evidence="8 10" id="KW-1133">Transmembrane helix</keyword>
<evidence type="ECO:0000256" key="10">
    <source>
        <dbReference type="RuleBase" id="RU364125"/>
    </source>
</evidence>
<keyword evidence="6 10" id="KW-0812">Transmembrane</keyword>
<evidence type="ECO:0000256" key="4">
    <source>
        <dbReference type="ARBA" id="ARBA00022475"/>
    </source>
</evidence>